<dbReference type="SMART" id="SM00850">
    <property type="entry name" value="LytTR"/>
    <property type="match status" value="1"/>
</dbReference>
<dbReference type="Gene3D" id="2.40.50.1020">
    <property type="entry name" value="LytTr DNA-binding domain"/>
    <property type="match status" value="1"/>
</dbReference>
<dbReference type="Gene3D" id="3.40.50.2300">
    <property type="match status" value="1"/>
</dbReference>
<dbReference type="PANTHER" id="PTHR37299">
    <property type="entry name" value="TRANSCRIPTIONAL REGULATOR-RELATED"/>
    <property type="match status" value="1"/>
</dbReference>
<reference evidence="6 7" key="1">
    <citation type="submission" date="2018-08" db="EMBL/GenBank/DDBJ databases">
        <title>A genome reference for cultivated species of the human gut microbiota.</title>
        <authorList>
            <person name="Zou Y."/>
            <person name="Xue W."/>
            <person name="Luo G."/>
        </authorList>
    </citation>
    <scope>NUCLEOTIDE SEQUENCE [LARGE SCALE GENOMIC DNA]</scope>
    <source>
        <strain evidence="6 7">AF25-21</strain>
    </source>
</reference>
<accession>A0A412EL38</accession>
<evidence type="ECO:0000256" key="3">
    <source>
        <dbReference type="PROSITE-ProRule" id="PRU00169"/>
    </source>
</evidence>
<feature type="modified residue" description="4-aspartylphosphate" evidence="3">
    <location>
        <position position="59"/>
    </location>
</feature>
<dbReference type="GO" id="GO:0000156">
    <property type="term" value="F:phosphorelay response regulator activity"/>
    <property type="evidence" value="ECO:0007669"/>
    <property type="project" value="InterPro"/>
</dbReference>
<dbReference type="InterPro" id="IPR007492">
    <property type="entry name" value="LytTR_DNA-bd_dom"/>
</dbReference>
<evidence type="ECO:0000256" key="1">
    <source>
        <dbReference type="ARBA" id="ARBA00018672"/>
    </source>
</evidence>
<comment type="caution">
    <text evidence="6">The sequence shown here is derived from an EMBL/GenBank/DDBJ whole genome shotgun (WGS) entry which is preliminary data.</text>
</comment>
<comment type="function">
    <text evidence="2">May play the central regulatory role in sporulation. It may be an element of the effector pathway responsible for the activation of sporulation genes in response to nutritional stress. Spo0A may act in concert with spo0H (a sigma factor) to control the expression of some genes that are critical to the sporulation process.</text>
</comment>
<evidence type="ECO:0000259" key="5">
    <source>
        <dbReference type="PROSITE" id="PS50930"/>
    </source>
</evidence>
<name>A0A412EL38_9FIRM</name>
<dbReference type="Pfam" id="PF04397">
    <property type="entry name" value="LytTR"/>
    <property type="match status" value="1"/>
</dbReference>
<sequence>MKIAICDDCELQVEYFKHRIEPFLKQNGDRNYTIDGYFSGEPLIDDVKDGKWFDMIVLDVILKNENGVDIAKELRECGYKGKIAFWTAHKDFVFDALDVEFTHYIIKGNEHGRMFSMIDNTLSDMKHKMLTIRHRDCIIRIPLNKIEYLEARDKQVFVHCTNGIMHSMYATLKSVEPYLDKRFLRCHKSFVVNMDYVQKLDSDFTMFSGDKVLIRKNGYADIKNQYWEYIIK</sequence>
<dbReference type="InterPro" id="IPR001789">
    <property type="entry name" value="Sig_transdc_resp-reg_receiver"/>
</dbReference>
<dbReference type="GO" id="GO:0003677">
    <property type="term" value="F:DNA binding"/>
    <property type="evidence" value="ECO:0007669"/>
    <property type="project" value="UniProtKB-KW"/>
</dbReference>
<dbReference type="PROSITE" id="PS50110">
    <property type="entry name" value="RESPONSE_REGULATORY"/>
    <property type="match status" value="1"/>
</dbReference>
<dbReference type="Proteomes" id="UP000285839">
    <property type="component" value="Unassembled WGS sequence"/>
</dbReference>
<dbReference type="RefSeq" id="WP_117942063.1">
    <property type="nucleotide sequence ID" value="NZ_JBCJBY010000001.1"/>
</dbReference>
<evidence type="ECO:0000256" key="2">
    <source>
        <dbReference type="ARBA" id="ARBA00024867"/>
    </source>
</evidence>
<dbReference type="EMBL" id="QRUH01000029">
    <property type="protein sequence ID" value="RGR44401.1"/>
    <property type="molecule type" value="Genomic_DNA"/>
</dbReference>
<evidence type="ECO:0000259" key="4">
    <source>
        <dbReference type="PROSITE" id="PS50110"/>
    </source>
</evidence>
<dbReference type="AlphaFoldDB" id="A0A412EL38"/>
<gene>
    <name evidence="6" type="ORF">DWY46_18705</name>
</gene>
<proteinExistence type="predicted"/>
<feature type="domain" description="HTH LytTR-type" evidence="5">
    <location>
        <begin position="130"/>
        <end position="228"/>
    </location>
</feature>
<dbReference type="SUPFAM" id="SSF52172">
    <property type="entry name" value="CheY-like"/>
    <property type="match status" value="1"/>
</dbReference>
<keyword evidence="3" id="KW-0597">Phosphoprotein</keyword>
<dbReference type="InterPro" id="IPR011006">
    <property type="entry name" value="CheY-like_superfamily"/>
</dbReference>
<dbReference type="InterPro" id="IPR046947">
    <property type="entry name" value="LytR-like"/>
</dbReference>
<feature type="domain" description="Response regulatory" evidence="4">
    <location>
        <begin position="2"/>
        <end position="122"/>
    </location>
</feature>
<keyword evidence="6" id="KW-0238">DNA-binding</keyword>
<dbReference type="SMART" id="SM00448">
    <property type="entry name" value="REC"/>
    <property type="match status" value="1"/>
</dbReference>
<organism evidence="6 7">
    <name type="scientific">Blautia obeum</name>
    <dbReference type="NCBI Taxonomy" id="40520"/>
    <lineage>
        <taxon>Bacteria</taxon>
        <taxon>Bacillati</taxon>
        <taxon>Bacillota</taxon>
        <taxon>Clostridia</taxon>
        <taxon>Lachnospirales</taxon>
        <taxon>Lachnospiraceae</taxon>
        <taxon>Blautia</taxon>
    </lineage>
</organism>
<dbReference type="PROSITE" id="PS50930">
    <property type="entry name" value="HTH_LYTTR"/>
    <property type="match status" value="1"/>
</dbReference>
<protein>
    <recommendedName>
        <fullName evidence="1">Stage 0 sporulation protein A homolog</fullName>
    </recommendedName>
</protein>
<evidence type="ECO:0000313" key="7">
    <source>
        <dbReference type="Proteomes" id="UP000285839"/>
    </source>
</evidence>
<evidence type="ECO:0000313" key="6">
    <source>
        <dbReference type="EMBL" id="RGR44401.1"/>
    </source>
</evidence>
<dbReference type="Pfam" id="PF00072">
    <property type="entry name" value="Response_reg"/>
    <property type="match status" value="1"/>
</dbReference>
<dbReference type="PANTHER" id="PTHR37299:SF1">
    <property type="entry name" value="STAGE 0 SPORULATION PROTEIN A HOMOLOG"/>
    <property type="match status" value="1"/>
</dbReference>